<reference evidence="2 3" key="1">
    <citation type="submission" date="2020-08" db="EMBL/GenBank/DDBJ databases">
        <authorList>
            <person name="Xu S."/>
            <person name="Li A."/>
        </authorList>
    </citation>
    <scope>NUCLEOTIDE SEQUENCE [LARGE SCALE GENOMIC DNA]</scope>
    <source>
        <strain evidence="2 3">119BY6-57</strain>
    </source>
</reference>
<name>A0A7W3Y4W4_9GAMM</name>
<evidence type="ECO:0000313" key="3">
    <source>
        <dbReference type="Proteomes" id="UP000523196"/>
    </source>
</evidence>
<proteinExistence type="predicted"/>
<evidence type="ECO:0000313" key="2">
    <source>
        <dbReference type="EMBL" id="MBB1059893.1"/>
    </source>
</evidence>
<dbReference type="Proteomes" id="UP000523196">
    <property type="component" value="Unassembled WGS sequence"/>
</dbReference>
<protein>
    <recommendedName>
        <fullName evidence="1">ApeI dehydratase-like domain-containing protein</fullName>
    </recommendedName>
</protein>
<dbReference type="InterPro" id="IPR054545">
    <property type="entry name" value="ApeI-like"/>
</dbReference>
<dbReference type="EMBL" id="JACHTF010000004">
    <property type="protein sequence ID" value="MBB1059893.1"/>
    <property type="molecule type" value="Genomic_DNA"/>
</dbReference>
<comment type="caution">
    <text evidence="2">The sequence shown here is derived from an EMBL/GenBank/DDBJ whole genome shotgun (WGS) entry which is preliminary data.</text>
</comment>
<evidence type="ECO:0000259" key="1">
    <source>
        <dbReference type="Pfam" id="PF22818"/>
    </source>
</evidence>
<dbReference type="AlphaFoldDB" id="A0A7W3Y4W4"/>
<gene>
    <name evidence="2" type="ORF">H4F98_04830</name>
</gene>
<dbReference type="SUPFAM" id="SSF54637">
    <property type="entry name" value="Thioesterase/thiol ester dehydrase-isomerase"/>
    <property type="match status" value="1"/>
</dbReference>
<organism evidence="2 3">
    <name type="scientific">Marilutibacter spongiae</name>
    <dbReference type="NCBI Taxonomy" id="2025720"/>
    <lineage>
        <taxon>Bacteria</taxon>
        <taxon>Pseudomonadati</taxon>
        <taxon>Pseudomonadota</taxon>
        <taxon>Gammaproteobacteria</taxon>
        <taxon>Lysobacterales</taxon>
        <taxon>Lysobacteraceae</taxon>
        <taxon>Marilutibacter</taxon>
    </lineage>
</organism>
<dbReference type="Pfam" id="PF22818">
    <property type="entry name" value="ApeI-like"/>
    <property type="match status" value="1"/>
</dbReference>
<dbReference type="InterPro" id="IPR029069">
    <property type="entry name" value="HotDog_dom_sf"/>
</dbReference>
<keyword evidence="3" id="KW-1185">Reference proteome</keyword>
<sequence length="101" mass="10910">MQFSVPPDHPCLPGHFPGHPLVPGVLILDHVVEAAEAAGAPVDTAWAWPQLKFLQPLLPGEQARIELERLDDGPAAAGRWRFRVHRGDALLASGELRAGRA</sequence>
<feature type="domain" description="ApeI dehydratase-like" evidence="1">
    <location>
        <begin position="2"/>
        <end position="94"/>
    </location>
</feature>
<dbReference type="Gene3D" id="3.10.129.10">
    <property type="entry name" value="Hotdog Thioesterase"/>
    <property type="match status" value="1"/>
</dbReference>
<dbReference type="RefSeq" id="WP_182685681.1">
    <property type="nucleotide sequence ID" value="NZ_JACHTF010000004.1"/>
</dbReference>
<accession>A0A7W3Y4W4</accession>